<organism evidence="1 2">
    <name type="scientific">Setaria italica</name>
    <name type="common">Foxtail millet</name>
    <name type="synonym">Panicum italicum</name>
    <dbReference type="NCBI Taxonomy" id="4555"/>
    <lineage>
        <taxon>Eukaryota</taxon>
        <taxon>Viridiplantae</taxon>
        <taxon>Streptophyta</taxon>
        <taxon>Embryophyta</taxon>
        <taxon>Tracheophyta</taxon>
        <taxon>Spermatophyta</taxon>
        <taxon>Magnoliopsida</taxon>
        <taxon>Liliopsida</taxon>
        <taxon>Poales</taxon>
        <taxon>Poaceae</taxon>
        <taxon>PACMAD clade</taxon>
        <taxon>Panicoideae</taxon>
        <taxon>Panicodae</taxon>
        <taxon>Paniceae</taxon>
        <taxon>Cenchrinae</taxon>
        <taxon>Setaria</taxon>
    </lineage>
</organism>
<dbReference type="Proteomes" id="UP000004995">
    <property type="component" value="Unassembled WGS sequence"/>
</dbReference>
<dbReference type="Gramene" id="KQL24252">
    <property type="protein sequence ID" value="KQL24252"/>
    <property type="gene ID" value="SETIT_032319mg"/>
</dbReference>
<dbReference type="EnsemblPlants" id="KQL24252">
    <property type="protein sequence ID" value="KQL24252"/>
    <property type="gene ID" value="SETIT_032319mg"/>
</dbReference>
<dbReference type="EMBL" id="AGNK02001041">
    <property type="status" value="NOT_ANNOTATED_CDS"/>
    <property type="molecule type" value="Genomic_DNA"/>
</dbReference>
<reference evidence="2" key="1">
    <citation type="journal article" date="2012" name="Nat. Biotechnol.">
        <title>Reference genome sequence of the model plant Setaria.</title>
        <authorList>
            <person name="Bennetzen J.L."/>
            <person name="Schmutz J."/>
            <person name="Wang H."/>
            <person name="Percifield R."/>
            <person name="Hawkins J."/>
            <person name="Pontaroli A.C."/>
            <person name="Estep M."/>
            <person name="Feng L."/>
            <person name="Vaughn J.N."/>
            <person name="Grimwood J."/>
            <person name="Jenkins J."/>
            <person name="Barry K."/>
            <person name="Lindquist E."/>
            <person name="Hellsten U."/>
            <person name="Deshpande S."/>
            <person name="Wang X."/>
            <person name="Wu X."/>
            <person name="Mitros T."/>
            <person name="Triplett J."/>
            <person name="Yang X."/>
            <person name="Ye C.Y."/>
            <person name="Mauro-Herrera M."/>
            <person name="Wang L."/>
            <person name="Li P."/>
            <person name="Sharma M."/>
            <person name="Sharma R."/>
            <person name="Ronald P.C."/>
            <person name="Panaud O."/>
            <person name="Kellogg E.A."/>
            <person name="Brutnell T.P."/>
            <person name="Doust A.N."/>
            <person name="Tuskan G.A."/>
            <person name="Rokhsar D."/>
            <person name="Devos K.M."/>
        </authorList>
    </citation>
    <scope>NUCLEOTIDE SEQUENCE [LARGE SCALE GENOMIC DNA]</scope>
    <source>
        <strain evidence="2">cv. Yugu1</strain>
    </source>
</reference>
<accession>K4A0D0</accession>
<reference evidence="1" key="2">
    <citation type="submission" date="2018-08" db="UniProtKB">
        <authorList>
            <consortium name="EnsemblPlants"/>
        </authorList>
    </citation>
    <scope>IDENTIFICATION</scope>
    <source>
        <strain evidence="1">Yugu1</strain>
    </source>
</reference>
<keyword evidence="2" id="KW-1185">Reference proteome</keyword>
<evidence type="ECO:0000313" key="1">
    <source>
        <dbReference type="EnsemblPlants" id="KQL24252"/>
    </source>
</evidence>
<protein>
    <submittedName>
        <fullName evidence="1">Uncharacterized protein</fullName>
    </submittedName>
</protein>
<sequence length="80" mass="9077">MHPYHSSFSTTTTSCTASSNAAHGQHSAALQIYSFILELLPMLRLTSITFELPLSTLERRKSIWEITQVCKFQHSRPALR</sequence>
<evidence type="ECO:0000313" key="2">
    <source>
        <dbReference type="Proteomes" id="UP000004995"/>
    </source>
</evidence>
<name>K4A0D0_SETIT</name>
<dbReference type="HOGENOM" id="CLU_196318_0_0_1"/>
<proteinExistence type="predicted"/>
<dbReference type="InParanoid" id="K4A0D0"/>
<dbReference type="AlphaFoldDB" id="K4A0D0"/>